<dbReference type="InterPro" id="IPR032710">
    <property type="entry name" value="NTF2-like_dom_sf"/>
</dbReference>
<protein>
    <submittedName>
        <fullName evidence="2">Nuclear transport factor 2 family protein</fullName>
    </submittedName>
</protein>
<accession>A0A4Q8QGM0</accession>
<gene>
    <name evidence="2" type="ORF">EW142_11325</name>
</gene>
<name>A0A4Q8QGM0_9FLAO</name>
<dbReference type="InterPro" id="IPR037401">
    <property type="entry name" value="SnoaL-like"/>
</dbReference>
<comment type="caution">
    <text evidence="2">The sequence shown here is derived from an EMBL/GenBank/DDBJ whole genome shotgun (WGS) entry which is preliminary data.</text>
</comment>
<evidence type="ECO:0000259" key="1">
    <source>
        <dbReference type="Pfam" id="PF12680"/>
    </source>
</evidence>
<dbReference type="EMBL" id="SGIU01000002">
    <property type="protein sequence ID" value="TAI47266.1"/>
    <property type="molecule type" value="Genomic_DNA"/>
</dbReference>
<dbReference type="Pfam" id="PF12680">
    <property type="entry name" value="SnoaL_2"/>
    <property type="match status" value="1"/>
</dbReference>
<evidence type="ECO:0000313" key="2">
    <source>
        <dbReference type="EMBL" id="TAI47266.1"/>
    </source>
</evidence>
<evidence type="ECO:0000313" key="3">
    <source>
        <dbReference type="Proteomes" id="UP000291981"/>
    </source>
</evidence>
<dbReference type="SUPFAM" id="SSF54427">
    <property type="entry name" value="NTF2-like"/>
    <property type="match status" value="1"/>
</dbReference>
<dbReference type="Gene3D" id="3.10.450.50">
    <property type="match status" value="1"/>
</dbReference>
<sequence>MKTKQTLGIVVLILLNLSACNPSRNAKKEQLSSEKDHPVKEVFLSGIEAFNQGNLDAFVSNFSKEITMYGTDGNYEGKEALRTRFATLFQQFPNMKMEIPSLKVEVLSEAVVLVDFGWKLYPIGQGPAYSGVGSGIYVNRQDTWIEILEVERTTHVDPELIPRN</sequence>
<feature type="domain" description="SnoaL-like" evidence="1">
    <location>
        <begin position="47"/>
        <end position="116"/>
    </location>
</feature>
<reference evidence="2 3" key="1">
    <citation type="submission" date="2019-02" db="EMBL/GenBank/DDBJ databases">
        <title>Draft genome sequence of Muricauda sp. 176CP4-71.</title>
        <authorList>
            <person name="Park J.-S."/>
        </authorList>
    </citation>
    <scope>NUCLEOTIDE SEQUENCE [LARGE SCALE GENOMIC DNA]</scope>
    <source>
        <strain evidence="2 3">176CP4-71</strain>
    </source>
</reference>
<keyword evidence="3" id="KW-1185">Reference proteome</keyword>
<proteinExistence type="predicted"/>
<dbReference type="RefSeq" id="WP_130613920.1">
    <property type="nucleotide sequence ID" value="NZ_SGIU01000002.1"/>
</dbReference>
<dbReference type="OrthoDB" id="1443341at2"/>
<dbReference type="AlphaFoldDB" id="A0A4Q8QGM0"/>
<organism evidence="2 3">
    <name type="scientific">Flagellimonas allohymeniacidonis</name>
    <dbReference type="NCBI Taxonomy" id="2517819"/>
    <lineage>
        <taxon>Bacteria</taxon>
        <taxon>Pseudomonadati</taxon>
        <taxon>Bacteroidota</taxon>
        <taxon>Flavobacteriia</taxon>
        <taxon>Flavobacteriales</taxon>
        <taxon>Flavobacteriaceae</taxon>
        <taxon>Flagellimonas</taxon>
    </lineage>
</organism>
<dbReference type="Proteomes" id="UP000291981">
    <property type="component" value="Unassembled WGS sequence"/>
</dbReference>